<sequence>MSTQQIKDICISKLSGKRKLVIQFALDFPDKVVLMRMKEFADHMGVNPATIVKACKAVGLNGFFELKELLKQEVQLTRVDSVFTGMIQEVKSQGNPQKVAQDAILGDIMMLQKTYETMEFDVMEKIARAIIGSNHTYIVGLAHIGLVARYMERICRSAVPQIHASTEYHGELFLNMDHFSEKDVVVGICLDKCQNQTIDALKFAKERNATTVAIVDSNLSPLLEHSDLSILINSSHSFYFGAMVGAYSVVNAIFYSMANILKEETVARFKFFRDMSEKQNIYKT</sequence>
<comment type="caution">
    <text evidence="7">The sequence shown here is derived from an EMBL/GenBank/DDBJ whole genome shotgun (WGS) entry which is preliminary data.</text>
</comment>
<evidence type="ECO:0000256" key="1">
    <source>
        <dbReference type="ARBA" id="ARBA00023015"/>
    </source>
</evidence>
<keyword evidence="4" id="KW-1133">Transmembrane helix</keyword>
<dbReference type="Gene3D" id="3.40.50.10490">
    <property type="entry name" value="Glucose-6-phosphate isomerase like protein, domain 1"/>
    <property type="match status" value="1"/>
</dbReference>
<feature type="transmembrane region" description="Helical" evidence="4">
    <location>
        <begin position="238"/>
        <end position="261"/>
    </location>
</feature>
<accession>A0A5N5IQP2</accession>
<keyword evidence="4" id="KW-0812">Transmembrane</keyword>
<keyword evidence="4" id="KW-0472">Membrane</keyword>
<evidence type="ECO:0000256" key="4">
    <source>
        <dbReference type="SAM" id="Phobius"/>
    </source>
</evidence>
<dbReference type="Pfam" id="PF01380">
    <property type="entry name" value="SIS"/>
    <property type="match status" value="1"/>
</dbReference>
<proteinExistence type="predicted"/>
<protein>
    <submittedName>
        <fullName evidence="7">MurR/RpiR family transcriptional regulator</fullName>
    </submittedName>
</protein>
<keyword evidence="2" id="KW-0238">DNA-binding</keyword>
<dbReference type="InterPro" id="IPR046348">
    <property type="entry name" value="SIS_dom_sf"/>
</dbReference>
<keyword evidence="8" id="KW-1185">Reference proteome</keyword>
<dbReference type="GO" id="GO:0003700">
    <property type="term" value="F:DNA-binding transcription factor activity"/>
    <property type="evidence" value="ECO:0007669"/>
    <property type="project" value="InterPro"/>
</dbReference>
<organism evidence="7 8">
    <name type="scientific">Flagellimonas hadalis</name>
    <dbReference type="NCBI Taxonomy" id="2597517"/>
    <lineage>
        <taxon>Bacteria</taxon>
        <taxon>Pseudomonadati</taxon>
        <taxon>Bacteroidota</taxon>
        <taxon>Flavobacteriia</taxon>
        <taxon>Flavobacteriales</taxon>
        <taxon>Flavobacteriaceae</taxon>
        <taxon>Flagellimonas</taxon>
    </lineage>
</organism>
<evidence type="ECO:0000313" key="7">
    <source>
        <dbReference type="EMBL" id="KAB5484479.1"/>
    </source>
</evidence>
<dbReference type="EMBL" id="VNIK02000016">
    <property type="protein sequence ID" value="KAB5484479.1"/>
    <property type="molecule type" value="Genomic_DNA"/>
</dbReference>
<dbReference type="Proteomes" id="UP000319204">
    <property type="component" value="Unassembled WGS sequence"/>
</dbReference>
<dbReference type="GO" id="GO:0097367">
    <property type="term" value="F:carbohydrate derivative binding"/>
    <property type="evidence" value="ECO:0007669"/>
    <property type="project" value="InterPro"/>
</dbReference>
<dbReference type="OrthoDB" id="3684496at2"/>
<dbReference type="RefSeq" id="WP_151891631.1">
    <property type="nucleotide sequence ID" value="NZ_VNIK02000016.1"/>
</dbReference>
<dbReference type="GO" id="GO:1901135">
    <property type="term" value="P:carbohydrate derivative metabolic process"/>
    <property type="evidence" value="ECO:0007669"/>
    <property type="project" value="InterPro"/>
</dbReference>
<evidence type="ECO:0000259" key="5">
    <source>
        <dbReference type="PROSITE" id="PS51071"/>
    </source>
</evidence>
<dbReference type="Gene3D" id="1.10.10.10">
    <property type="entry name" value="Winged helix-like DNA-binding domain superfamily/Winged helix DNA-binding domain"/>
    <property type="match status" value="1"/>
</dbReference>
<evidence type="ECO:0000256" key="3">
    <source>
        <dbReference type="ARBA" id="ARBA00023163"/>
    </source>
</evidence>
<dbReference type="CDD" id="cd05013">
    <property type="entry name" value="SIS_RpiR"/>
    <property type="match status" value="1"/>
</dbReference>
<name>A0A5N5IQP2_9FLAO</name>
<dbReference type="InterPro" id="IPR009057">
    <property type="entry name" value="Homeodomain-like_sf"/>
</dbReference>
<dbReference type="InterPro" id="IPR001347">
    <property type="entry name" value="SIS_dom"/>
</dbReference>
<dbReference type="PANTHER" id="PTHR30514:SF18">
    <property type="entry name" value="RPIR-FAMILY TRANSCRIPTIONAL REGULATOR"/>
    <property type="match status" value="1"/>
</dbReference>
<evidence type="ECO:0000259" key="6">
    <source>
        <dbReference type="PROSITE" id="PS51464"/>
    </source>
</evidence>
<dbReference type="SUPFAM" id="SSF46689">
    <property type="entry name" value="Homeodomain-like"/>
    <property type="match status" value="1"/>
</dbReference>
<dbReference type="PROSITE" id="PS51464">
    <property type="entry name" value="SIS"/>
    <property type="match status" value="1"/>
</dbReference>
<dbReference type="PROSITE" id="PS51071">
    <property type="entry name" value="HTH_RPIR"/>
    <property type="match status" value="1"/>
</dbReference>
<dbReference type="Pfam" id="PF01418">
    <property type="entry name" value="HTH_6"/>
    <property type="match status" value="1"/>
</dbReference>
<evidence type="ECO:0000256" key="2">
    <source>
        <dbReference type="ARBA" id="ARBA00023125"/>
    </source>
</evidence>
<dbReference type="SUPFAM" id="SSF53697">
    <property type="entry name" value="SIS domain"/>
    <property type="match status" value="1"/>
</dbReference>
<keyword evidence="1" id="KW-0805">Transcription regulation</keyword>
<dbReference type="InterPro" id="IPR047640">
    <property type="entry name" value="RpiR-like"/>
</dbReference>
<gene>
    <name evidence="7" type="ORF">FOT42_016550</name>
</gene>
<reference evidence="7" key="1">
    <citation type="submission" date="2019-10" db="EMBL/GenBank/DDBJ databases">
        <title>Muricauda hadale sp. nov., a piezophilic bacterium isolated from hadopelagic water of the Mariana Trench.</title>
        <authorList>
            <person name="Wei Y."/>
        </authorList>
    </citation>
    <scope>NUCLEOTIDE SEQUENCE [LARGE SCALE GENOMIC DNA]</scope>
    <source>
        <strain evidence="7">MT-229</strain>
    </source>
</reference>
<dbReference type="InterPro" id="IPR036388">
    <property type="entry name" value="WH-like_DNA-bd_sf"/>
</dbReference>
<feature type="domain" description="SIS" evidence="6">
    <location>
        <begin position="126"/>
        <end position="263"/>
    </location>
</feature>
<dbReference type="InterPro" id="IPR000281">
    <property type="entry name" value="HTH_RpiR"/>
</dbReference>
<dbReference type="AlphaFoldDB" id="A0A5N5IQP2"/>
<dbReference type="InterPro" id="IPR035472">
    <property type="entry name" value="RpiR-like_SIS"/>
</dbReference>
<keyword evidence="3" id="KW-0804">Transcription</keyword>
<dbReference type="GO" id="GO:0003677">
    <property type="term" value="F:DNA binding"/>
    <property type="evidence" value="ECO:0007669"/>
    <property type="project" value="UniProtKB-KW"/>
</dbReference>
<feature type="domain" description="HTH rpiR-type" evidence="5">
    <location>
        <begin position="1"/>
        <end position="77"/>
    </location>
</feature>
<dbReference type="PANTHER" id="PTHR30514">
    <property type="entry name" value="GLUCOKINASE"/>
    <property type="match status" value="1"/>
</dbReference>
<evidence type="ECO:0000313" key="8">
    <source>
        <dbReference type="Proteomes" id="UP000319204"/>
    </source>
</evidence>